<keyword evidence="2" id="KW-0560">Oxidoreductase</keyword>
<dbReference type="InParanoid" id="A0A1Q3CLG1"/>
<dbReference type="InterPro" id="IPR050425">
    <property type="entry name" value="NAD(P)_dehydrat-like"/>
</dbReference>
<feature type="domain" description="NAD-dependent epimerase/dehydratase" evidence="3">
    <location>
        <begin position="9"/>
        <end position="260"/>
    </location>
</feature>
<dbReference type="Pfam" id="PF01370">
    <property type="entry name" value="Epimerase"/>
    <property type="match status" value="1"/>
</dbReference>
<dbReference type="PANTHER" id="PTHR10366">
    <property type="entry name" value="NAD DEPENDENT EPIMERASE/DEHYDRATASE"/>
    <property type="match status" value="1"/>
</dbReference>
<dbReference type="Proteomes" id="UP000187406">
    <property type="component" value="Unassembled WGS sequence"/>
</dbReference>
<protein>
    <submittedName>
        <fullName evidence="4">Epimerase domain-containing protein</fullName>
    </submittedName>
</protein>
<dbReference type="SUPFAM" id="SSF51735">
    <property type="entry name" value="NAD(P)-binding Rossmann-fold domains"/>
    <property type="match status" value="1"/>
</dbReference>
<sequence length="341" mass="38042">MDVRTCRKVCVTGGSGYIGSWLVKKLLEKGHIVHATLRNLDDTSKVGLLNSLPGADTNLVLFKADIYSPSEFELAIEGCEFVFHVATPLHHDTQSSLYKDTAEAAIAGVRSIADSCIRSKSVKRLIYTASAIASSPLTQDGSHFQSCINESCWTPFNVSFAYISDFWPDYLKSKTLAEKEALSYNDYGNGKLEVVTLACGLVGGETLLSYVPFSVELFISQLTGNSLYYNSLRFVQEVLGSLPLVHIDDVCQAHVFCMEQQSMRGRFLCAVTNLTIRELATYFQENYSEYKIAQEFMEGPTRGIKYDCSKLIKMGFEYKYDKKKITEDSVTCGRRLGVLLK</sequence>
<gene>
    <name evidence="4" type="ORF">CFOL_v3_24536</name>
</gene>
<name>A0A1Q3CLG1_CEPFO</name>
<reference evidence="5" key="1">
    <citation type="submission" date="2016-04" db="EMBL/GenBank/DDBJ databases">
        <title>Cephalotus genome sequencing.</title>
        <authorList>
            <person name="Fukushima K."/>
            <person name="Hasebe M."/>
            <person name="Fang X."/>
        </authorList>
    </citation>
    <scope>NUCLEOTIDE SEQUENCE [LARGE SCALE GENOMIC DNA]</scope>
    <source>
        <strain evidence="5">cv. St1</strain>
    </source>
</reference>
<evidence type="ECO:0000259" key="3">
    <source>
        <dbReference type="Pfam" id="PF01370"/>
    </source>
</evidence>
<evidence type="ECO:0000313" key="5">
    <source>
        <dbReference type="Proteomes" id="UP000187406"/>
    </source>
</evidence>
<dbReference type="FunFam" id="3.40.50.720:FF:000645">
    <property type="entry name" value="Anthocyanidin reductase ((2S)-flavan-3-ol-forming)"/>
    <property type="match status" value="1"/>
</dbReference>
<dbReference type="GO" id="GO:0016616">
    <property type="term" value="F:oxidoreductase activity, acting on the CH-OH group of donors, NAD or NADP as acceptor"/>
    <property type="evidence" value="ECO:0007669"/>
    <property type="project" value="TreeGrafter"/>
</dbReference>
<dbReference type="CDD" id="cd08958">
    <property type="entry name" value="FR_SDR_e"/>
    <property type="match status" value="1"/>
</dbReference>
<comment type="caution">
    <text evidence="4">The sequence shown here is derived from an EMBL/GenBank/DDBJ whole genome shotgun (WGS) entry which is preliminary data.</text>
</comment>
<dbReference type="EMBL" id="BDDD01002323">
    <property type="protein sequence ID" value="GAV81077.1"/>
    <property type="molecule type" value="Genomic_DNA"/>
</dbReference>
<dbReference type="OrthoDB" id="2735536at2759"/>
<keyword evidence="1" id="KW-0521">NADP</keyword>
<accession>A0A1Q3CLG1</accession>
<dbReference type="Gene3D" id="3.40.50.720">
    <property type="entry name" value="NAD(P)-binding Rossmann-like Domain"/>
    <property type="match status" value="1"/>
</dbReference>
<dbReference type="PANTHER" id="PTHR10366:SF809">
    <property type="entry name" value="ANTHOCYANIDIN REDUCTASE"/>
    <property type="match status" value="1"/>
</dbReference>
<dbReference type="AlphaFoldDB" id="A0A1Q3CLG1"/>
<dbReference type="STRING" id="3775.A0A1Q3CLG1"/>
<evidence type="ECO:0000256" key="2">
    <source>
        <dbReference type="ARBA" id="ARBA00023002"/>
    </source>
</evidence>
<evidence type="ECO:0000313" key="4">
    <source>
        <dbReference type="EMBL" id="GAV81077.1"/>
    </source>
</evidence>
<evidence type="ECO:0000256" key="1">
    <source>
        <dbReference type="ARBA" id="ARBA00022857"/>
    </source>
</evidence>
<keyword evidence="5" id="KW-1185">Reference proteome</keyword>
<dbReference type="InterPro" id="IPR036291">
    <property type="entry name" value="NAD(P)-bd_dom_sf"/>
</dbReference>
<dbReference type="InterPro" id="IPR001509">
    <property type="entry name" value="Epimerase_deHydtase"/>
</dbReference>
<proteinExistence type="predicted"/>
<organism evidence="4 5">
    <name type="scientific">Cephalotus follicularis</name>
    <name type="common">Albany pitcher plant</name>
    <dbReference type="NCBI Taxonomy" id="3775"/>
    <lineage>
        <taxon>Eukaryota</taxon>
        <taxon>Viridiplantae</taxon>
        <taxon>Streptophyta</taxon>
        <taxon>Embryophyta</taxon>
        <taxon>Tracheophyta</taxon>
        <taxon>Spermatophyta</taxon>
        <taxon>Magnoliopsida</taxon>
        <taxon>eudicotyledons</taxon>
        <taxon>Gunneridae</taxon>
        <taxon>Pentapetalae</taxon>
        <taxon>rosids</taxon>
        <taxon>fabids</taxon>
        <taxon>Oxalidales</taxon>
        <taxon>Cephalotaceae</taxon>
        <taxon>Cephalotus</taxon>
    </lineage>
</organism>